<feature type="region of interest" description="Disordered" evidence="1">
    <location>
        <begin position="295"/>
        <end position="324"/>
    </location>
</feature>
<evidence type="ECO:0000313" key="4">
    <source>
        <dbReference type="Proteomes" id="UP001596977"/>
    </source>
</evidence>
<accession>A0ABW3H4U5</accession>
<gene>
    <name evidence="3" type="ORF">ACFQ1E_08650</name>
</gene>
<dbReference type="Proteomes" id="UP001596977">
    <property type="component" value="Unassembled WGS sequence"/>
</dbReference>
<dbReference type="RefSeq" id="WP_264943772.1">
    <property type="nucleotide sequence ID" value="NZ_JAPDRA010000003.1"/>
</dbReference>
<dbReference type="Pfam" id="PF09935">
    <property type="entry name" value="DUF2167"/>
    <property type="match status" value="1"/>
</dbReference>
<feature type="region of interest" description="Disordered" evidence="1">
    <location>
        <begin position="1"/>
        <end position="20"/>
    </location>
</feature>
<name>A0ABW3H4U5_9SPHN</name>
<keyword evidence="2" id="KW-0472">Membrane</keyword>
<keyword evidence="2" id="KW-0812">Transmembrane</keyword>
<reference evidence="4" key="1">
    <citation type="journal article" date="2019" name="Int. J. Syst. Evol. Microbiol.">
        <title>The Global Catalogue of Microorganisms (GCM) 10K type strain sequencing project: providing services to taxonomists for standard genome sequencing and annotation.</title>
        <authorList>
            <consortium name="The Broad Institute Genomics Platform"/>
            <consortium name="The Broad Institute Genome Sequencing Center for Infectious Disease"/>
            <person name="Wu L."/>
            <person name="Ma J."/>
        </authorList>
    </citation>
    <scope>NUCLEOTIDE SEQUENCE [LARGE SCALE GENOMIC DNA]</scope>
    <source>
        <strain evidence="4">CCUG 62982</strain>
    </source>
</reference>
<feature type="transmembrane region" description="Helical" evidence="2">
    <location>
        <begin position="265"/>
        <end position="284"/>
    </location>
</feature>
<evidence type="ECO:0000313" key="3">
    <source>
        <dbReference type="EMBL" id="MFD0946403.1"/>
    </source>
</evidence>
<keyword evidence="2" id="KW-1133">Transmembrane helix</keyword>
<evidence type="ECO:0000256" key="2">
    <source>
        <dbReference type="SAM" id="Phobius"/>
    </source>
</evidence>
<feature type="compositionally biased region" description="Low complexity" evidence="1">
    <location>
        <begin position="1"/>
        <end position="12"/>
    </location>
</feature>
<proteinExistence type="predicted"/>
<feature type="transmembrane region" description="Helical" evidence="2">
    <location>
        <begin position="235"/>
        <end position="253"/>
    </location>
</feature>
<comment type="caution">
    <text evidence="3">The sequence shown here is derived from an EMBL/GenBank/DDBJ whole genome shotgun (WGS) entry which is preliminary data.</text>
</comment>
<protein>
    <submittedName>
        <fullName evidence="3">DUF2167 domain-containing protein</fullName>
    </submittedName>
</protein>
<keyword evidence="4" id="KW-1185">Reference proteome</keyword>
<dbReference type="EMBL" id="JBHTJG010000003">
    <property type="protein sequence ID" value="MFD0946403.1"/>
    <property type="molecule type" value="Genomic_DNA"/>
</dbReference>
<dbReference type="InterPro" id="IPR018682">
    <property type="entry name" value="DUF2167_membr"/>
</dbReference>
<sequence length="324" mass="33926">MPLPAPVQATAPAPAPKPAKSGITAELRALQQSLHPVNGDVRIAEAKAVLHLGDRYQFFPALEARRVLTEAWGNPPDSVGDVLGLVIEAGQTILDAPWGAVITYRNVGHVSDDAAQADYDQVLAGMRSGEEEDNRARKAAGYPAMRLVGWAQAPSYDKAAHSLIWALEYENEGSPVHGLNYDVRMLGRAGVLSLNMVSDMRALAQVRAAAQEFGRTAAFDPGAAYADFDAGTDAVAGYGLAGLVAGGTAVAVAKKAGLLAILFKFGKFILIGLVAFGAAIWGAIRSLFGRKDEEEEEYYDAGDAAQQPPPPPPPAGDGEGGNPA</sequence>
<organism evidence="3 4">
    <name type="scientific">Sphingomonas canadensis</name>
    <dbReference type="NCBI Taxonomy" id="1219257"/>
    <lineage>
        <taxon>Bacteria</taxon>
        <taxon>Pseudomonadati</taxon>
        <taxon>Pseudomonadota</taxon>
        <taxon>Alphaproteobacteria</taxon>
        <taxon>Sphingomonadales</taxon>
        <taxon>Sphingomonadaceae</taxon>
        <taxon>Sphingomonas</taxon>
    </lineage>
</organism>
<evidence type="ECO:0000256" key="1">
    <source>
        <dbReference type="SAM" id="MobiDB-lite"/>
    </source>
</evidence>